<organism evidence="1 2">
    <name type="scientific">Acaulospora morrowiae</name>
    <dbReference type="NCBI Taxonomy" id="94023"/>
    <lineage>
        <taxon>Eukaryota</taxon>
        <taxon>Fungi</taxon>
        <taxon>Fungi incertae sedis</taxon>
        <taxon>Mucoromycota</taxon>
        <taxon>Glomeromycotina</taxon>
        <taxon>Glomeromycetes</taxon>
        <taxon>Diversisporales</taxon>
        <taxon>Acaulosporaceae</taxon>
        <taxon>Acaulospora</taxon>
    </lineage>
</organism>
<sequence>LRWFKNLRSFRNSSTLRRLKLWLVLPHNRKELGVILFCLSAFLSLGGHVVEVEAFLGNDFWNIECRTQAIVV</sequence>
<name>A0A9N9DR14_9GLOM</name>
<gene>
    <name evidence="1" type="ORF">AMORRO_LOCUS9686</name>
</gene>
<evidence type="ECO:0000313" key="1">
    <source>
        <dbReference type="EMBL" id="CAG8644893.1"/>
    </source>
</evidence>
<keyword evidence="2" id="KW-1185">Reference proteome</keyword>
<feature type="non-terminal residue" evidence="1">
    <location>
        <position position="72"/>
    </location>
</feature>
<comment type="caution">
    <text evidence="1">The sequence shown here is derived from an EMBL/GenBank/DDBJ whole genome shotgun (WGS) entry which is preliminary data.</text>
</comment>
<accession>A0A9N9DR14</accession>
<proteinExistence type="predicted"/>
<evidence type="ECO:0000313" key="2">
    <source>
        <dbReference type="Proteomes" id="UP000789342"/>
    </source>
</evidence>
<dbReference type="AlphaFoldDB" id="A0A9N9DR14"/>
<dbReference type="Proteomes" id="UP000789342">
    <property type="component" value="Unassembled WGS sequence"/>
</dbReference>
<protein>
    <submittedName>
        <fullName evidence="1">407_t:CDS:1</fullName>
    </submittedName>
</protein>
<dbReference type="EMBL" id="CAJVPV010009749">
    <property type="protein sequence ID" value="CAG8644893.1"/>
    <property type="molecule type" value="Genomic_DNA"/>
</dbReference>
<reference evidence="1" key="1">
    <citation type="submission" date="2021-06" db="EMBL/GenBank/DDBJ databases">
        <authorList>
            <person name="Kallberg Y."/>
            <person name="Tangrot J."/>
            <person name="Rosling A."/>
        </authorList>
    </citation>
    <scope>NUCLEOTIDE SEQUENCE</scope>
    <source>
        <strain evidence="1">CL551</strain>
    </source>
</reference>